<dbReference type="Pfam" id="PF01928">
    <property type="entry name" value="CYTH"/>
    <property type="match status" value="1"/>
</dbReference>
<dbReference type="OrthoDB" id="46040at2157"/>
<dbReference type="SUPFAM" id="SSF55154">
    <property type="entry name" value="CYTH-like phosphatases"/>
    <property type="match status" value="1"/>
</dbReference>
<reference evidence="2 3" key="1">
    <citation type="submission" date="2016-12" db="EMBL/GenBank/DDBJ databases">
        <title>Discovery of methanogenic haloarchaea.</title>
        <authorList>
            <person name="Sorokin D.Y."/>
            <person name="Makarova K.S."/>
            <person name="Abbas B."/>
            <person name="Ferrer M."/>
            <person name="Golyshin P.N."/>
        </authorList>
    </citation>
    <scope>NUCLEOTIDE SEQUENCE [LARGE SCALE GENOMIC DNA]</scope>
    <source>
        <strain evidence="2">AMET1</strain>
    </source>
</reference>
<dbReference type="InterPro" id="IPR033469">
    <property type="entry name" value="CYTH-like_dom_sf"/>
</dbReference>
<dbReference type="PANTHER" id="PTHR21028:SF2">
    <property type="entry name" value="CYTH DOMAIN-CONTAINING PROTEIN"/>
    <property type="match status" value="1"/>
</dbReference>
<dbReference type="AlphaFoldDB" id="A0A1Y3GF71"/>
<evidence type="ECO:0000259" key="1">
    <source>
        <dbReference type="PROSITE" id="PS51707"/>
    </source>
</evidence>
<evidence type="ECO:0000313" key="3">
    <source>
        <dbReference type="Proteomes" id="UP000195137"/>
    </source>
</evidence>
<comment type="caution">
    <text evidence="2">The sequence shown here is derived from an EMBL/GenBank/DDBJ whole genome shotgun (WGS) entry which is preliminary data.</text>
</comment>
<dbReference type="Gene3D" id="2.40.320.10">
    <property type="entry name" value="Hypothetical Protein Pfu-838710-001"/>
    <property type="match status" value="1"/>
</dbReference>
<sequence>MPNKNKNIEVEIKAEIKTPIKNLEEKILEHGSYVNTQTQKDIYFNHPSRDFAQTDEALRIRKTNNKTYLTYKGTKLDKVSKSREEIETPISNYSKHKKILTKLGFKPVEEIKKTRKKYKINQYKILIDKIDELGTYIEIETETTPNQYKKSLEGAKKHIKKLGFTEKDYIQKSYLEMKLEKTEQ</sequence>
<dbReference type="PANTHER" id="PTHR21028">
    <property type="entry name" value="SI:CH211-156B7.4"/>
    <property type="match status" value="1"/>
</dbReference>
<keyword evidence="3" id="KW-1185">Reference proteome</keyword>
<organism evidence="2 3">
    <name type="scientific">Methanonatronarchaeum thermophilum</name>
    <dbReference type="NCBI Taxonomy" id="1927129"/>
    <lineage>
        <taxon>Archaea</taxon>
        <taxon>Methanobacteriati</taxon>
        <taxon>Methanobacteriota</taxon>
        <taxon>Methanonatronarchaeia</taxon>
        <taxon>Methanonatronarchaeales</taxon>
        <taxon>Methanonatronarchaeaceae</taxon>
        <taxon>Methanonatronarchaeum</taxon>
    </lineage>
</organism>
<dbReference type="Proteomes" id="UP000195137">
    <property type="component" value="Unassembled WGS sequence"/>
</dbReference>
<evidence type="ECO:0000313" key="2">
    <source>
        <dbReference type="EMBL" id="OUJ18953.1"/>
    </source>
</evidence>
<dbReference type="SMART" id="SM01118">
    <property type="entry name" value="CYTH"/>
    <property type="match status" value="1"/>
</dbReference>
<name>A0A1Y3GF71_9EURY</name>
<dbReference type="RefSeq" id="WP_086637007.1">
    <property type="nucleotide sequence ID" value="NZ_MRZU01000003.1"/>
</dbReference>
<dbReference type="PROSITE" id="PS51707">
    <property type="entry name" value="CYTH"/>
    <property type="match status" value="1"/>
</dbReference>
<feature type="domain" description="CYTH" evidence="1">
    <location>
        <begin position="7"/>
        <end position="180"/>
    </location>
</feature>
<dbReference type="InterPro" id="IPR023577">
    <property type="entry name" value="CYTH_domain"/>
</dbReference>
<dbReference type="EMBL" id="MRZU01000003">
    <property type="protein sequence ID" value="OUJ18953.1"/>
    <property type="molecule type" value="Genomic_DNA"/>
</dbReference>
<proteinExistence type="predicted"/>
<accession>A0A1Y3GF71</accession>
<dbReference type="CDD" id="cd07890">
    <property type="entry name" value="CYTH-like_AC_IV-like"/>
    <property type="match status" value="1"/>
</dbReference>
<dbReference type="InterPro" id="IPR008173">
    <property type="entry name" value="Adenylyl_cyclase_CyaB"/>
</dbReference>
<gene>
    <name evidence="2" type="ORF">AMET1_0604</name>
</gene>
<dbReference type="NCBIfam" id="TIGR00318">
    <property type="entry name" value="cyaB"/>
    <property type="match status" value="1"/>
</dbReference>
<protein>
    <submittedName>
        <fullName evidence="2">Adenylate cyclase CyaB, class 2 (Thermophilic)</fullName>
    </submittedName>
</protein>